<gene>
    <name evidence="3" type="ORF">WICMUC_005894</name>
</gene>
<evidence type="ECO:0000256" key="2">
    <source>
        <dbReference type="SAM" id="MobiDB-lite"/>
    </source>
</evidence>
<dbReference type="Proteomes" id="UP000769528">
    <property type="component" value="Unassembled WGS sequence"/>
</dbReference>
<dbReference type="AlphaFoldDB" id="A0A9P8T377"/>
<dbReference type="Pfam" id="PF12709">
    <property type="entry name" value="Fungal_TACC"/>
    <property type="match status" value="1"/>
</dbReference>
<comment type="caution">
    <text evidence="3">The sequence shown here is derived from an EMBL/GenBank/DDBJ whole genome shotgun (WGS) entry which is preliminary data.</text>
</comment>
<name>A0A9P8T377_9ASCO</name>
<dbReference type="Gene3D" id="1.10.287.1490">
    <property type="match status" value="1"/>
</dbReference>
<keyword evidence="4" id="KW-1185">Reference proteome</keyword>
<feature type="coiled-coil region" evidence="1">
    <location>
        <begin position="884"/>
        <end position="918"/>
    </location>
</feature>
<evidence type="ECO:0000313" key="3">
    <source>
        <dbReference type="EMBL" id="KAH3663904.1"/>
    </source>
</evidence>
<organism evidence="3 4">
    <name type="scientific">Wickerhamomyces mucosus</name>
    <dbReference type="NCBI Taxonomy" id="1378264"/>
    <lineage>
        <taxon>Eukaryota</taxon>
        <taxon>Fungi</taxon>
        <taxon>Dikarya</taxon>
        <taxon>Ascomycota</taxon>
        <taxon>Saccharomycotina</taxon>
        <taxon>Saccharomycetes</taxon>
        <taxon>Phaffomycetales</taxon>
        <taxon>Wickerhamomycetaceae</taxon>
        <taxon>Wickerhamomyces</taxon>
    </lineage>
</organism>
<dbReference type="EMBL" id="JAEUBF010001525">
    <property type="protein sequence ID" value="KAH3663904.1"/>
    <property type="molecule type" value="Genomic_DNA"/>
</dbReference>
<evidence type="ECO:0000313" key="4">
    <source>
        <dbReference type="Proteomes" id="UP000769528"/>
    </source>
</evidence>
<feature type="compositionally biased region" description="Acidic residues" evidence="2">
    <location>
        <begin position="204"/>
        <end position="215"/>
    </location>
</feature>
<reference evidence="3" key="1">
    <citation type="journal article" date="2021" name="Open Biol.">
        <title>Shared evolutionary footprints suggest mitochondrial oxidative damage underlies multiple complex I losses in fungi.</title>
        <authorList>
            <person name="Schikora-Tamarit M.A."/>
            <person name="Marcet-Houben M."/>
            <person name="Nosek J."/>
            <person name="Gabaldon T."/>
        </authorList>
    </citation>
    <scope>NUCLEOTIDE SEQUENCE</scope>
    <source>
        <strain evidence="3">CBS6341</strain>
    </source>
</reference>
<protein>
    <submittedName>
        <fullName evidence="3">Uncharacterized protein</fullName>
    </submittedName>
</protein>
<accession>A0A9P8T377</accession>
<feature type="region of interest" description="Disordered" evidence="2">
    <location>
        <begin position="182"/>
        <end position="218"/>
    </location>
</feature>
<reference evidence="3" key="2">
    <citation type="submission" date="2021-01" db="EMBL/GenBank/DDBJ databases">
        <authorList>
            <person name="Schikora-Tamarit M.A."/>
        </authorList>
    </citation>
    <scope>NUCLEOTIDE SEQUENCE</scope>
    <source>
        <strain evidence="3">CBS6341</strain>
    </source>
</reference>
<dbReference type="OrthoDB" id="5367584at2759"/>
<dbReference type="InterPro" id="IPR024312">
    <property type="entry name" value="TACC_fungi"/>
</dbReference>
<sequence length="939" mass="107153">MDISNFTELSDVQEALTPLNFHRNQDRKVFNDNSDDESSTIAKIPHGLTAKRNRRKSLQHTFSNNTKASGSSPLRVPLTVPRPNALNSQPLNFEATKRSLLDQLSNISGKENSIAVLRGNDFKSSIPSSDPAISKKRLSSVALDGENEALPGISESYKLPKLNLSFNKSDGDLSENASFIENHQSGVEEKEDEEENDKGKDLENREEESEIEEEEFSRIEPFSHRRLSGTFSIDQSAIQENQETPVIQETAINREEARNGKYLDESTDDFVPLTPSRFTEPVALSPKTEQDSRIINDSKLLLDTTRSVAADDSYLIESPIPTTKAELDDDFDILQDLTTLEGFSPQKRLTRATPNQRPFFTIAQVHEIQEDFKREAENLGNSLKEKSILIVQLNEEISRNKTSIYQLQEKIESLSLQNKQLSKENELMESEREIFKNDITDLDGTIKDQNEKLVRQKTVIAKFRDRLLELSTQQKSKERECEELTETITSQKRAIDILQSRVTDFEIHAQKLKFSLEQESKQTSELTSKIAEYEADKVQLESQIFTKEEAIKVLEVEKKGAIEQLNSNSTEALELNCKVSDLINSLNHLNQEKDALSEENGILINKLEDLKKQFEGEGGRFESRSSELEALLTKSDANGQLKEVIIQGLKKGISTLHNSISDLNNEVLSQSSLCQNLEMQLSESNESLIIRKAEVDELNNELKASKFEIERVKSLVLEKEGIISQLSSTLNDNIRIVKDHEDSVRKVHEEINKIESEHIGELESLHSELSNLQSIIQTKSNEILTLKEEKSKASSEMELLKYELDESMTESKSYKDKISAYQTELAESKSVADEYRQYIQKLQTDNSGLEKETEKRLQQLAEDLYIQYSKKHEQKVAVLKKGFENKWQSKLSKSENESEKLRREIEGLKTQLEKESAEKKHVIQLWDNYIDEQNKQKDK</sequence>
<feature type="coiled-coil region" evidence="1">
    <location>
        <begin position="695"/>
        <end position="803"/>
    </location>
</feature>
<keyword evidence="1" id="KW-0175">Coiled coil</keyword>
<evidence type="ECO:0000256" key="1">
    <source>
        <dbReference type="SAM" id="Coils"/>
    </source>
</evidence>
<feature type="coiled-coil region" evidence="1">
    <location>
        <begin position="404"/>
        <end position="613"/>
    </location>
</feature>
<proteinExistence type="predicted"/>